<proteinExistence type="inferred from homology"/>
<evidence type="ECO:0000313" key="9">
    <source>
        <dbReference type="EMBL" id="REJ28313.1"/>
    </source>
</evidence>
<dbReference type="AlphaFoldDB" id="A0A3E0K3V6"/>
<sequence length="201" mass="23079">MENWITQVMEQYGYLGVFLMICLENLFPPIPSEVILTFGGFMTAVSQLSFFGVLISATLGSLAGAVLLYGIGLLLEVNRLENFVDRYEKILRISKTDLRRAGRWFEKYGYWTVFFCRMVPVLRSVISIPAGMTKMHFGLFLLFTTAGTLIWNALLVGLGAKLGENWERIVHYMDIYSNFVYAVIIIAAVLFLIYLFRRKRR</sequence>
<dbReference type="RefSeq" id="WP_276643587.1">
    <property type="nucleotide sequence ID" value="NZ_LZRR01000134.1"/>
</dbReference>
<dbReference type="InterPro" id="IPR051311">
    <property type="entry name" value="DedA_domain"/>
</dbReference>
<feature type="transmembrane region" description="Helical" evidence="7">
    <location>
        <begin position="138"/>
        <end position="159"/>
    </location>
</feature>
<comment type="caution">
    <text evidence="9">The sequence shown here is derived from an EMBL/GenBank/DDBJ whole genome shotgun (WGS) entry which is preliminary data.</text>
</comment>
<evidence type="ECO:0000256" key="6">
    <source>
        <dbReference type="ARBA" id="ARBA00023136"/>
    </source>
</evidence>
<keyword evidence="6 7" id="KW-0472">Membrane</keyword>
<dbReference type="InterPro" id="IPR032816">
    <property type="entry name" value="VTT_dom"/>
</dbReference>
<evidence type="ECO:0000256" key="3">
    <source>
        <dbReference type="ARBA" id="ARBA00022475"/>
    </source>
</evidence>
<dbReference type="Pfam" id="PF09335">
    <property type="entry name" value="VTT_dom"/>
    <property type="match status" value="1"/>
</dbReference>
<evidence type="ECO:0000259" key="8">
    <source>
        <dbReference type="Pfam" id="PF09335"/>
    </source>
</evidence>
<dbReference type="GO" id="GO:0005886">
    <property type="term" value="C:plasma membrane"/>
    <property type="evidence" value="ECO:0007669"/>
    <property type="project" value="UniProtKB-SubCell"/>
</dbReference>
<dbReference type="Proteomes" id="UP000257014">
    <property type="component" value="Unassembled WGS sequence"/>
</dbReference>
<reference evidence="9 10" key="1">
    <citation type="submission" date="2018-03" db="EMBL/GenBank/DDBJ databases">
        <authorList>
            <person name="Keele B.F."/>
        </authorList>
    </citation>
    <scope>NUCLEOTIDE SEQUENCE [LARGE SCALE GENOMIC DNA]</scope>
    <source>
        <strain evidence="9">ZCTH4_d</strain>
    </source>
</reference>
<evidence type="ECO:0000256" key="2">
    <source>
        <dbReference type="ARBA" id="ARBA00010792"/>
    </source>
</evidence>
<dbReference type="PANTHER" id="PTHR42709:SF6">
    <property type="entry name" value="UNDECAPRENYL PHOSPHATE TRANSPORTER A"/>
    <property type="match status" value="1"/>
</dbReference>
<comment type="similarity">
    <text evidence="2">Belongs to the DedA family.</text>
</comment>
<evidence type="ECO:0000256" key="1">
    <source>
        <dbReference type="ARBA" id="ARBA00004651"/>
    </source>
</evidence>
<feature type="transmembrane region" description="Helical" evidence="7">
    <location>
        <begin position="48"/>
        <end position="71"/>
    </location>
</feature>
<protein>
    <submittedName>
        <fullName evidence="9">Alkaline phosphatase</fullName>
    </submittedName>
</protein>
<feature type="transmembrane region" description="Helical" evidence="7">
    <location>
        <begin position="179"/>
        <end position="196"/>
    </location>
</feature>
<accession>A0A3E0K3V6</accession>
<evidence type="ECO:0000256" key="5">
    <source>
        <dbReference type="ARBA" id="ARBA00022989"/>
    </source>
</evidence>
<evidence type="ECO:0000313" key="10">
    <source>
        <dbReference type="Proteomes" id="UP000257014"/>
    </source>
</evidence>
<dbReference type="PANTHER" id="PTHR42709">
    <property type="entry name" value="ALKALINE PHOSPHATASE LIKE PROTEIN"/>
    <property type="match status" value="1"/>
</dbReference>
<keyword evidence="4 7" id="KW-0812">Transmembrane</keyword>
<dbReference type="EMBL" id="QEWE01000017">
    <property type="protein sequence ID" value="REJ28313.1"/>
    <property type="molecule type" value="Genomic_DNA"/>
</dbReference>
<evidence type="ECO:0000256" key="7">
    <source>
        <dbReference type="SAM" id="Phobius"/>
    </source>
</evidence>
<keyword evidence="5 7" id="KW-1133">Transmembrane helix</keyword>
<comment type="subcellular location">
    <subcellularLocation>
        <location evidence="1">Cell membrane</location>
        <topology evidence="1">Multi-pass membrane protein</topology>
    </subcellularLocation>
</comment>
<gene>
    <name evidence="9" type="ORF">C6P37_08750</name>
</gene>
<feature type="domain" description="VTT" evidence="8">
    <location>
        <begin position="30"/>
        <end position="160"/>
    </location>
</feature>
<keyword evidence="3" id="KW-1003">Cell membrane</keyword>
<organism evidence="9 10">
    <name type="scientific">Caldibacillus debilis</name>
    <dbReference type="NCBI Taxonomy" id="301148"/>
    <lineage>
        <taxon>Bacteria</taxon>
        <taxon>Bacillati</taxon>
        <taxon>Bacillota</taxon>
        <taxon>Bacilli</taxon>
        <taxon>Bacillales</taxon>
        <taxon>Bacillaceae</taxon>
        <taxon>Caldibacillus</taxon>
    </lineage>
</organism>
<name>A0A3E0K3V6_9BACI</name>
<evidence type="ECO:0000256" key="4">
    <source>
        <dbReference type="ARBA" id="ARBA00022692"/>
    </source>
</evidence>
<feature type="transmembrane region" description="Helical" evidence="7">
    <location>
        <begin position="12"/>
        <end position="36"/>
    </location>
</feature>